<sequence>MAAHDIHHDGNIRTTHVFKTTISHQGRRTWDSAIADDDLNHTSRKRARLNDSGHRDSHPATRLLKRLSHDAYTVGWVAALPIEMAAARVMLDDMHQSLPMNPNDSNVYAFGSIGNHNIVIACLPSGQYGITSAALVANNMRWSFPSIQIRLMVGIGGGVPDQVDIRLGDVVVSNPTASSSGVIQYDFGKTVKAGRFQLSGALNKPPQQLLTAVAKLRADHQLGPSRISEHLATIRERNPSMDAYTYRGAGQDRLYEPTYDHVGESCDDCDSSQLVRRDPRPNNYPKIHYGIIASANQVMKHGQTRHRLAHELDVLCFEMEAAGLMDSFPCLVIRGICDYSDSHKAKQWQEYAAVTAAAYAKELLFVIASEEIHEDSMTDDDIVSSHETSLVNSRNDFIETLRFEEIDSRHSTIKSAHTKTCQWLLKHPDYIRWLDDKEFANHHGILWIRGKPGAGKSTLMKYAYSRAGQKAAKDSATISFFFNARGGLLEKSTEGMHRSLLLQLLEKVPELQEVLGDGDRGTFLRKDSGSWDLSALRRLFATAISKLDQRQVTCFIDALDECDESEVRQLLDFFEDLGQCAVQNNIRFYVCFSSRHYPRMDVVYGVRFTLENQSGHEQDLEKYVRSKLRTETKKQADELTKEILRKASGVFMWVVLVIDILNQEFQDGRIFAVKKRLQQIPPELSNLFKNILMRDEKNMGELLLCIQWLLFGKRPLKPEEYYFALVAGVDPDSLCRWNREKISRDSLNHYVVSSSKGLAETTKSKKSTVQFIHESVRDFLLKEDGLKSLWPELGDNPEGRSHERLRDCCHAYMGVYDYYPYISDDDFFLDTSTDLAKSLKLDATRRFPFLDYSTKHVLYHCDAVERMRLPQDSFFRKFQLLDWIRLHNLLEQFKTRRYNISTTALYIFAELGLPSLVDMLLRQTDVPLRQNETRNPTLISSQRFSSPLHAAVHLGHTSTVEAWMRHVVSENVSESPQQMESVLMTAVEKQHTGIVELLLDAGVNPNTKDRYQNPLLLKAAGTNFHITRLLLSRHFSTKQHQDVRHSRLSSATPAEGDWRHACQRQEAYVNQRNINGENALFRACNNKQVATARLLLENGIDPNAVSTYSETPLNMAIQEGETLVKLLIDGGADVNLVGSGRFRSPLHHAVDDGKYDIVKLLIERGADVNLASGQHTPPLHQAIKGDQGDIAELLIEAGADVNLVNHISMPPLHYAIEANHGRMVELLIEKGADVNLARCSWKPPLHYAIEVDKVNIVELLIERGADVNLISHVQSPLHYAIQLDRMNIVELLVKGGANINLVDQNLKFRPLEYAIKLDRQHIVEFLLYMGANVNDILHQPITSTAREAIRVLVDNPTVIRHCRDNRDLTYLKYAIDNWKVVFEVKASQFHCDRDHQLLCYLLGAIVSRDEVYTQKILDNGVDINQFCCFISPLYLSVLTGQPTIVRMLLEKGASARYGDWKGPTALHLAVHRGDPALVQVLLDFNADPNDIDSIGRTALFDIDQTHQHAISLTNLLLSAGTNLMHEDNTGNTFLELILRLKFNEETKRLISEVEDGVSLRGRDFVPTLLVDAAKAHVPVLISWLLELGADPNMSDRHGCTPLLGAIGSRPSSRLNQVVCLLLDRGAYPTIPGSDGETPLEMATRLGRLSVEIILRSRIK</sequence>
<dbReference type="Pfam" id="PF12796">
    <property type="entry name" value="Ank_2"/>
    <property type="match status" value="5"/>
</dbReference>
<dbReference type="Gene3D" id="1.25.40.20">
    <property type="entry name" value="Ankyrin repeat-containing domain"/>
    <property type="match status" value="5"/>
</dbReference>
<evidence type="ECO:0000313" key="6">
    <source>
        <dbReference type="Proteomes" id="UP000613401"/>
    </source>
</evidence>
<evidence type="ECO:0000259" key="3">
    <source>
        <dbReference type="Pfam" id="PF01048"/>
    </source>
</evidence>
<keyword evidence="2" id="KW-0040">ANK repeat</keyword>
<feature type="repeat" description="ANK" evidence="2">
    <location>
        <begin position="1141"/>
        <end position="1173"/>
    </location>
</feature>
<dbReference type="Proteomes" id="UP000613401">
    <property type="component" value="Unassembled WGS sequence"/>
</dbReference>
<dbReference type="Gene3D" id="3.40.50.1580">
    <property type="entry name" value="Nucleoside phosphorylase domain"/>
    <property type="match status" value="1"/>
</dbReference>
<dbReference type="Pfam" id="PF01048">
    <property type="entry name" value="PNP_UDP_1"/>
    <property type="match status" value="1"/>
</dbReference>
<feature type="repeat" description="ANK" evidence="2">
    <location>
        <begin position="1174"/>
        <end position="1206"/>
    </location>
</feature>
<feature type="domain" description="Nucleoside phosphorylase" evidence="3">
    <location>
        <begin position="99"/>
        <end position="350"/>
    </location>
</feature>
<feature type="domain" description="Nephrocystin 3-like N-terminal" evidence="4">
    <location>
        <begin position="420"/>
        <end position="595"/>
    </location>
</feature>
<dbReference type="InterPro" id="IPR056884">
    <property type="entry name" value="NPHP3-like_N"/>
</dbReference>
<feature type="repeat" description="ANK" evidence="2">
    <location>
        <begin position="1461"/>
        <end position="1493"/>
    </location>
</feature>
<dbReference type="SMART" id="SM00248">
    <property type="entry name" value="ANK"/>
    <property type="match status" value="14"/>
</dbReference>
<feature type="repeat" description="ANK" evidence="2">
    <location>
        <begin position="1075"/>
        <end position="1107"/>
    </location>
</feature>
<dbReference type="PANTHER" id="PTHR46082">
    <property type="entry name" value="ATP/GTP-BINDING PROTEIN-RELATED"/>
    <property type="match status" value="1"/>
</dbReference>
<dbReference type="InterPro" id="IPR036770">
    <property type="entry name" value="Ankyrin_rpt-contain_sf"/>
</dbReference>
<evidence type="ECO:0000256" key="2">
    <source>
        <dbReference type="PROSITE-ProRule" id="PRU00023"/>
    </source>
</evidence>
<keyword evidence="6" id="KW-1185">Reference proteome</keyword>
<dbReference type="InterPro" id="IPR027417">
    <property type="entry name" value="P-loop_NTPase"/>
</dbReference>
<feature type="repeat" description="ANK" evidence="2">
    <location>
        <begin position="1272"/>
        <end position="1304"/>
    </location>
</feature>
<gene>
    <name evidence="5" type="ORF">GCG54_00004417</name>
</gene>
<dbReference type="GO" id="GO:0009116">
    <property type="term" value="P:nucleoside metabolic process"/>
    <property type="evidence" value="ECO:0007669"/>
    <property type="project" value="InterPro"/>
</dbReference>
<evidence type="ECO:0000256" key="1">
    <source>
        <dbReference type="ARBA" id="ARBA00022737"/>
    </source>
</evidence>
<proteinExistence type="predicted"/>
<dbReference type="RefSeq" id="XP_045265250.1">
    <property type="nucleotide sequence ID" value="XM_045404466.1"/>
</dbReference>
<dbReference type="InterPro" id="IPR000845">
    <property type="entry name" value="Nucleoside_phosphorylase_d"/>
</dbReference>
<reference evidence="5" key="1">
    <citation type="journal article" date="2020" name="Phytopathology">
        <title>Genome sequence and comparative analysis of Colletotrichum gloeosporioides isolated from Liriodendron leaves.</title>
        <authorList>
            <person name="Fu F.F."/>
            <person name="Hao Z."/>
            <person name="Wang P."/>
            <person name="Lu Y."/>
            <person name="Xue L.J."/>
            <person name="Wei G."/>
            <person name="Tian Y."/>
            <person name="Baishi H."/>
            <person name="Xu H."/>
            <person name="Shi J."/>
            <person name="Cheng T."/>
            <person name="Wang G."/>
            <person name="Yi Y."/>
            <person name="Chen J."/>
        </authorList>
    </citation>
    <scope>NUCLEOTIDE SEQUENCE</scope>
    <source>
        <strain evidence="5">Lc1</strain>
    </source>
</reference>
<dbReference type="GO" id="GO:0003824">
    <property type="term" value="F:catalytic activity"/>
    <property type="evidence" value="ECO:0007669"/>
    <property type="project" value="InterPro"/>
</dbReference>
<dbReference type="PANTHER" id="PTHR46082:SF11">
    <property type="entry name" value="AAA+ ATPASE DOMAIN-CONTAINING PROTEIN-RELATED"/>
    <property type="match status" value="1"/>
</dbReference>
<dbReference type="EMBL" id="WVTB01000037">
    <property type="protein sequence ID" value="KAF3806091.1"/>
    <property type="molecule type" value="Genomic_DNA"/>
</dbReference>
<dbReference type="PROSITE" id="PS50088">
    <property type="entry name" value="ANK_REPEAT"/>
    <property type="match status" value="10"/>
</dbReference>
<dbReference type="InterPro" id="IPR002110">
    <property type="entry name" value="Ankyrin_rpt"/>
</dbReference>
<reference evidence="5" key="2">
    <citation type="submission" date="2020-03" db="EMBL/GenBank/DDBJ databases">
        <authorList>
            <person name="Fu F.-F."/>
            <person name="Chen J."/>
        </authorList>
    </citation>
    <scope>NUCLEOTIDE SEQUENCE</scope>
    <source>
        <strain evidence="5">Lc1</strain>
    </source>
</reference>
<feature type="repeat" description="ANK" evidence="2">
    <location>
        <begin position="1431"/>
        <end position="1460"/>
    </location>
</feature>
<dbReference type="SUPFAM" id="SSF53167">
    <property type="entry name" value="Purine and uridine phosphorylases"/>
    <property type="match status" value="1"/>
</dbReference>
<organism evidence="5 6">
    <name type="scientific">Colletotrichum gloeosporioides</name>
    <name type="common">Anthracnose fungus</name>
    <name type="synonym">Glomerella cingulata</name>
    <dbReference type="NCBI Taxonomy" id="474922"/>
    <lineage>
        <taxon>Eukaryota</taxon>
        <taxon>Fungi</taxon>
        <taxon>Dikarya</taxon>
        <taxon>Ascomycota</taxon>
        <taxon>Pezizomycotina</taxon>
        <taxon>Sordariomycetes</taxon>
        <taxon>Hypocreomycetidae</taxon>
        <taxon>Glomerellales</taxon>
        <taxon>Glomerellaceae</taxon>
        <taxon>Colletotrichum</taxon>
        <taxon>Colletotrichum gloeosporioides species complex</taxon>
    </lineage>
</organism>
<dbReference type="Pfam" id="PF00023">
    <property type="entry name" value="Ank"/>
    <property type="match status" value="1"/>
</dbReference>
<feature type="repeat" description="ANK" evidence="2">
    <location>
        <begin position="978"/>
        <end position="1010"/>
    </location>
</feature>
<dbReference type="InterPro" id="IPR035994">
    <property type="entry name" value="Nucleoside_phosphorylase_sf"/>
</dbReference>
<dbReference type="SUPFAM" id="SSF52540">
    <property type="entry name" value="P-loop containing nucleoside triphosphate hydrolases"/>
    <property type="match status" value="1"/>
</dbReference>
<evidence type="ECO:0008006" key="7">
    <source>
        <dbReference type="Google" id="ProtNLM"/>
    </source>
</evidence>
<name>A0A8H4FLA1_COLGL</name>
<feature type="repeat" description="ANK" evidence="2">
    <location>
        <begin position="1108"/>
        <end position="1139"/>
    </location>
</feature>
<dbReference type="InterPro" id="IPR053137">
    <property type="entry name" value="NLR-like"/>
</dbReference>
<dbReference type="SUPFAM" id="SSF48403">
    <property type="entry name" value="Ankyrin repeat"/>
    <property type="match status" value="3"/>
</dbReference>
<dbReference type="Pfam" id="PF24883">
    <property type="entry name" value="NPHP3_N"/>
    <property type="match status" value="1"/>
</dbReference>
<feature type="repeat" description="ANK" evidence="2">
    <location>
        <begin position="1240"/>
        <end position="1272"/>
    </location>
</feature>
<dbReference type="GeneID" id="69011572"/>
<dbReference type="PROSITE" id="PS50297">
    <property type="entry name" value="ANK_REP_REGION"/>
    <property type="match status" value="7"/>
</dbReference>
<comment type="caution">
    <text evidence="5">The sequence shown here is derived from an EMBL/GenBank/DDBJ whole genome shotgun (WGS) entry which is preliminary data.</text>
</comment>
<accession>A0A8H4FLA1</accession>
<protein>
    <recommendedName>
        <fullName evidence="7">Nucleoside phosphorylase domain-containing protein</fullName>
    </recommendedName>
</protein>
<evidence type="ECO:0000313" key="5">
    <source>
        <dbReference type="EMBL" id="KAF3806091.1"/>
    </source>
</evidence>
<keyword evidence="1" id="KW-0677">Repeat</keyword>
<dbReference type="Gene3D" id="3.40.50.300">
    <property type="entry name" value="P-loop containing nucleotide triphosphate hydrolases"/>
    <property type="match status" value="1"/>
</dbReference>
<feature type="repeat" description="ANK" evidence="2">
    <location>
        <begin position="1207"/>
        <end position="1239"/>
    </location>
</feature>
<evidence type="ECO:0000259" key="4">
    <source>
        <dbReference type="Pfam" id="PF24883"/>
    </source>
</evidence>